<sequence length="134" mass="14290">MKLCIVAVLVVLLSVSAFAAKPISLGSLCLNPVNCFVNPCQFSQCSAHPDAVCTANYCGGCNAVWSVRGRRVDCTEVDAVEAVEARKCVMVNCFMDPCGLAKCPNHPEATCRADYCGGCNARFYNAAGRRVLCN</sequence>
<protein>
    <submittedName>
        <fullName evidence="2">Uncharacterized protein</fullName>
    </submittedName>
</protein>
<comment type="caution">
    <text evidence="2">The sequence shown here is derived from an EMBL/GenBank/DDBJ whole genome shotgun (WGS) entry which is preliminary data.</text>
</comment>
<evidence type="ECO:0000313" key="2">
    <source>
        <dbReference type="EMBL" id="CAF0924107.1"/>
    </source>
</evidence>
<reference evidence="2" key="1">
    <citation type="submission" date="2021-02" db="EMBL/GenBank/DDBJ databases">
        <authorList>
            <person name="Nowell W R."/>
        </authorList>
    </citation>
    <scope>NUCLEOTIDE SEQUENCE</scope>
</reference>
<accession>A0A814B4G2</accession>
<feature type="chain" id="PRO_5032394831" evidence="1">
    <location>
        <begin position="20"/>
        <end position="134"/>
    </location>
</feature>
<evidence type="ECO:0000256" key="1">
    <source>
        <dbReference type="SAM" id="SignalP"/>
    </source>
</evidence>
<gene>
    <name evidence="2" type="ORF">EDS130_LOCUS10926</name>
</gene>
<dbReference type="Proteomes" id="UP000663852">
    <property type="component" value="Unassembled WGS sequence"/>
</dbReference>
<organism evidence="2 3">
    <name type="scientific">Adineta ricciae</name>
    <name type="common">Rotifer</name>
    <dbReference type="NCBI Taxonomy" id="249248"/>
    <lineage>
        <taxon>Eukaryota</taxon>
        <taxon>Metazoa</taxon>
        <taxon>Spiralia</taxon>
        <taxon>Gnathifera</taxon>
        <taxon>Rotifera</taxon>
        <taxon>Eurotatoria</taxon>
        <taxon>Bdelloidea</taxon>
        <taxon>Adinetida</taxon>
        <taxon>Adinetidae</taxon>
        <taxon>Adineta</taxon>
    </lineage>
</organism>
<keyword evidence="1" id="KW-0732">Signal</keyword>
<dbReference type="AlphaFoldDB" id="A0A814B4G2"/>
<dbReference type="OrthoDB" id="10037294at2759"/>
<proteinExistence type="predicted"/>
<evidence type="ECO:0000313" key="3">
    <source>
        <dbReference type="Proteomes" id="UP000663852"/>
    </source>
</evidence>
<name>A0A814B4G2_ADIRI</name>
<feature type="signal peptide" evidence="1">
    <location>
        <begin position="1"/>
        <end position="19"/>
    </location>
</feature>
<dbReference type="EMBL" id="CAJNOJ010000039">
    <property type="protein sequence ID" value="CAF0924107.1"/>
    <property type="molecule type" value="Genomic_DNA"/>
</dbReference>